<accession>A0A1I1QU13</accession>
<feature type="compositionally biased region" description="Basic and acidic residues" evidence="3">
    <location>
        <begin position="1"/>
        <end position="11"/>
    </location>
</feature>
<dbReference type="EMBL" id="FOMJ01000003">
    <property type="protein sequence ID" value="SFD25515.1"/>
    <property type="molecule type" value="Genomic_DNA"/>
</dbReference>
<proteinExistence type="inferred from homology"/>
<comment type="similarity">
    <text evidence="1 2">Belongs to the BolA/IbaG family.</text>
</comment>
<dbReference type="OrthoDB" id="9812890at2"/>
<dbReference type="InterPro" id="IPR036065">
    <property type="entry name" value="BolA-like_sf"/>
</dbReference>
<dbReference type="AlphaFoldDB" id="A0A1I1QU13"/>
<feature type="region of interest" description="Disordered" evidence="3">
    <location>
        <begin position="1"/>
        <end position="22"/>
    </location>
</feature>
<protein>
    <submittedName>
        <fullName evidence="4">Acid stress-induced BolA-like protein IbaG/YrbA, predicted regulator of iron metabolism</fullName>
    </submittedName>
</protein>
<dbReference type="InterPro" id="IPR002634">
    <property type="entry name" value="BolA"/>
</dbReference>
<dbReference type="PANTHER" id="PTHR46229:SF2">
    <property type="entry name" value="BOLA-LIKE PROTEIN 1"/>
    <property type="match status" value="1"/>
</dbReference>
<organism evidence="4 5">
    <name type="scientific">Thiohalospira halophila DSM 15071</name>
    <dbReference type="NCBI Taxonomy" id="1123397"/>
    <lineage>
        <taxon>Bacteria</taxon>
        <taxon>Pseudomonadati</taxon>
        <taxon>Pseudomonadota</taxon>
        <taxon>Gammaproteobacteria</taxon>
        <taxon>Thiohalospirales</taxon>
        <taxon>Thiohalospiraceae</taxon>
        <taxon>Thiohalospira</taxon>
    </lineage>
</organism>
<dbReference type="Proteomes" id="UP000198611">
    <property type="component" value="Unassembled WGS sequence"/>
</dbReference>
<evidence type="ECO:0000256" key="1">
    <source>
        <dbReference type="ARBA" id="ARBA00005578"/>
    </source>
</evidence>
<evidence type="ECO:0000256" key="2">
    <source>
        <dbReference type="RuleBase" id="RU003860"/>
    </source>
</evidence>
<dbReference type="RefSeq" id="WP_093427943.1">
    <property type="nucleotide sequence ID" value="NZ_FOMJ01000003.1"/>
</dbReference>
<keyword evidence="5" id="KW-1185">Reference proteome</keyword>
<name>A0A1I1QU13_9GAMM</name>
<evidence type="ECO:0000256" key="3">
    <source>
        <dbReference type="SAM" id="MobiDB-lite"/>
    </source>
</evidence>
<dbReference type="STRING" id="1123397.SAMN05660831_01293"/>
<dbReference type="SUPFAM" id="SSF82657">
    <property type="entry name" value="BolA-like"/>
    <property type="match status" value="1"/>
</dbReference>
<sequence>MESATVKERIEATVPDSEAEVTGDGSHFEAVVVSPAFEGVSKVKRQQMVYKAVNEAITSGELHALTIQAHTPDEWERARKLRVTSG</sequence>
<dbReference type="InterPro" id="IPR050961">
    <property type="entry name" value="BolA/IbaG_stress_morph_reg"/>
</dbReference>
<evidence type="ECO:0000313" key="4">
    <source>
        <dbReference type="EMBL" id="SFD25515.1"/>
    </source>
</evidence>
<dbReference type="PANTHER" id="PTHR46229">
    <property type="entry name" value="BOLA TRANSCRIPTION REGULATOR"/>
    <property type="match status" value="1"/>
</dbReference>
<gene>
    <name evidence="4" type="ORF">SAMN05660831_01293</name>
</gene>
<dbReference type="Pfam" id="PF01722">
    <property type="entry name" value="BolA"/>
    <property type="match status" value="1"/>
</dbReference>
<dbReference type="Gene3D" id="3.30.300.90">
    <property type="entry name" value="BolA-like"/>
    <property type="match status" value="1"/>
</dbReference>
<dbReference type="PIRSF" id="PIRSF003113">
    <property type="entry name" value="BolA"/>
    <property type="match status" value="1"/>
</dbReference>
<reference evidence="4 5" key="1">
    <citation type="submission" date="2016-10" db="EMBL/GenBank/DDBJ databases">
        <authorList>
            <person name="de Groot N.N."/>
        </authorList>
    </citation>
    <scope>NUCLEOTIDE SEQUENCE [LARGE SCALE GENOMIC DNA]</scope>
    <source>
        <strain evidence="4 5">HL3</strain>
    </source>
</reference>
<evidence type="ECO:0000313" key="5">
    <source>
        <dbReference type="Proteomes" id="UP000198611"/>
    </source>
</evidence>